<evidence type="ECO:0000313" key="2">
    <source>
        <dbReference type="EMBL" id="GAA0594394.1"/>
    </source>
</evidence>
<evidence type="ECO:0000313" key="3">
    <source>
        <dbReference type="Proteomes" id="UP001500866"/>
    </source>
</evidence>
<evidence type="ECO:0008006" key="4">
    <source>
        <dbReference type="Google" id="ProtNLM"/>
    </source>
</evidence>
<dbReference type="RefSeq" id="WP_390351101.1">
    <property type="nucleotide sequence ID" value="NZ_JBHUMU010000017.1"/>
</dbReference>
<reference evidence="2 3" key="1">
    <citation type="journal article" date="2019" name="Int. J. Syst. Evol. Microbiol.">
        <title>The Global Catalogue of Microorganisms (GCM) 10K type strain sequencing project: providing services to taxonomists for standard genome sequencing and annotation.</title>
        <authorList>
            <consortium name="The Broad Institute Genomics Platform"/>
            <consortium name="The Broad Institute Genome Sequencing Center for Infectious Disease"/>
            <person name="Wu L."/>
            <person name="Ma J."/>
        </authorList>
    </citation>
    <scope>NUCLEOTIDE SEQUENCE [LARGE SCALE GENOMIC DNA]</scope>
    <source>
        <strain evidence="2 3">JCM 15395</strain>
    </source>
</reference>
<feature type="transmembrane region" description="Helical" evidence="1">
    <location>
        <begin position="6"/>
        <end position="24"/>
    </location>
</feature>
<accession>A0ABN1FNC2</accession>
<feature type="transmembrane region" description="Helical" evidence="1">
    <location>
        <begin position="31"/>
        <end position="49"/>
    </location>
</feature>
<comment type="caution">
    <text evidence="2">The sequence shown here is derived from an EMBL/GenBank/DDBJ whole genome shotgun (WGS) entry which is preliminary data.</text>
</comment>
<gene>
    <name evidence="2" type="ORF">GCM10009001_08110</name>
</gene>
<name>A0ABN1FNC2_9BACI</name>
<keyword evidence="1" id="KW-1133">Transmembrane helix</keyword>
<sequence length="105" mass="11905">MAIVTYVLIGLYAGLTGLAGVIQWKEKDYKVRSLLFVITAVSLLAVLWIPDVNTMLFLLVTVFIILHILAVTEGLKRNGVLHYRHHAIRLAFHIGLIFLVFKYIN</sequence>
<feature type="transmembrane region" description="Helical" evidence="1">
    <location>
        <begin position="87"/>
        <end position="104"/>
    </location>
</feature>
<evidence type="ECO:0000256" key="1">
    <source>
        <dbReference type="SAM" id="Phobius"/>
    </source>
</evidence>
<keyword evidence="1" id="KW-0472">Membrane</keyword>
<protein>
    <recommendedName>
        <fullName evidence="4">DUF3397 family protein</fullName>
    </recommendedName>
</protein>
<dbReference type="Proteomes" id="UP001500866">
    <property type="component" value="Unassembled WGS sequence"/>
</dbReference>
<feature type="transmembrane region" description="Helical" evidence="1">
    <location>
        <begin position="55"/>
        <end position="75"/>
    </location>
</feature>
<organism evidence="2 3">
    <name type="scientific">Virgibacillus siamensis</name>
    <dbReference type="NCBI Taxonomy" id="480071"/>
    <lineage>
        <taxon>Bacteria</taxon>
        <taxon>Bacillati</taxon>
        <taxon>Bacillota</taxon>
        <taxon>Bacilli</taxon>
        <taxon>Bacillales</taxon>
        <taxon>Bacillaceae</taxon>
        <taxon>Virgibacillus</taxon>
    </lineage>
</organism>
<keyword evidence="1" id="KW-0812">Transmembrane</keyword>
<keyword evidence="3" id="KW-1185">Reference proteome</keyword>
<proteinExistence type="predicted"/>
<dbReference type="EMBL" id="BAAADS010000006">
    <property type="protein sequence ID" value="GAA0594394.1"/>
    <property type="molecule type" value="Genomic_DNA"/>
</dbReference>